<gene>
    <name evidence="7" type="ORF">A8990_12116</name>
</gene>
<dbReference type="Gene3D" id="3.40.50.2300">
    <property type="match status" value="1"/>
</dbReference>
<dbReference type="PROSITE" id="PS01124">
    <property type="entry name" value="HTH_ARAC_FAMILY_2"/>
    <property type="match status" value="1"/>
</dbReference>
<keyword evidence="1" id="KW-0805">Transcription regulation</keyword>
<organism evidence="7 8">
    <name type="scientific">Paenibacillus taihuensis</name>
    <dbReference type="NCBI Taxonomy" id="1156355"/>
    <lineage>
        <taxon>Bacteria</taxon>
        <taxon>Bacillati</taxon>
        <taxon>Bacillota</taxon>
        <taxon>Bacilli</taxon>
        <taxon>Bacillales</taxon>
        <taxon>Paenibacillaceae</taxon>
        <taxon>Paenibacillus</taxon>
    </lineage>
</organism>
<dbReference type="SMART" id="SM00342">
    <property type="entry name" value="HTH_ARAC"/>
    <property type="match status" value="1"/>
</dbReference>
<dbReference type="Proteomes" id="UP000256304">
    <property type="component" value="Unassembled WGS sequence"/>
</dbReference>
<dbReference type="Pfam" id="PF00072">
    <property type="entry name" value="Response_reg"/>
    <property type="match status" value="1"/>
</dbReference>
<dbReference type="InterPro" id="IPR001789">
    <property type="entry name" value="Sig_transdc_resp-reg_receiver"/>
</dbReference>
<dbReference type="SUPFAM" id="SSF52172">
    <property type="entry name" value="CheY-like"/>
    <property type="match status" value="1"/>
</dbReference>
<dbReference type="EMBL" id="QTTN01000021">
    <property type="protein sequence ID" value="REE80167.1"/>
    <property type="molecule type" value="Genomic_DNA"/>
</dbReference>
<keyword evidence="8" id="KW-1185">Reference proteome</keyword>
<dbReference type="InterPro" id="IPR009057">
    <property type="entry name" value="Homeodomain-like_sf"/>
</dbReference>
<protein>
    <submittedName>
        <fullName evidence="7">Two-component system response regulator YesN</fullName>
    </submittedName>
</protein>
<dbReference type="RefSeq" id="WP_116190333.1">
    <property type="nucleotide sequence ID" value="NZ_QTTN01000021.1"/>
</dbReference>
<keyword evidence="2" id="KW-0238">DNA-binding</keyword>
<feature type="modified residue" description="4-aspartylphosphate" evidence="4">
    <location>
        <position position="56"/>
    </location>
</feature>
<evidence type="ECO:0000256" key="1">
    <source>
        <dbReference type="ARBA" id="ARBA00023015"/>
    </source>
</evidence>
<dbReference type="Gene3D" id="1.10.10.60">
    <property type="entry name" value="Homeodomain-like"/>
    <property type="match status" value="2"/>
</dbReference>
<dbReference type="InterPro" id="IPR018060">
    <property type="entry name" value="HTH_AraC"/>
</dbReference>
<reference evidence="7 8" key="1">
    <citation type="submission" date="2018-08" db="EMBL/GenBank/DDBJ databases">
        <title>Genomic Encyclopedia of Type Strains, Phase III (KMG-III): the genomes of soil and plant-associated and newly described type strains.</title>
        <authorList>
            <person name="Whitman W."/>
        </authorList>
    </citation>
    <scope>NUCLEOTIDE SEQUENCE [LARGE SCALE GENOMIC DNA]</scope>
    <source>
        <strain evidence="7 8">CGMCC 1.10966</strain>
    </source>
</reference>
<dbReference type="CDD" id="cd17536">
    <property type="entry name" value="REC_YesN-like"/>
    <property type="match status" value="1"/>
</dbReference>
<dbReference type="PROSITE" id="PS00041">
    <property type="entry name" value="HTH_ARAC_FAMILY_1"/>
    <property type="match status" value="1"/>
</dbReference>
<comment type="caution">
    <text evidence="7">The sequence shown here is derived from an EMBL/GenBank/DDBJ whole genome shotgun (WGS) entry which is preliminary data.</text>
</comment>
<evidence type="ECO:0000256" key="2">
    <source>
        <dbReference type="ARBA" id="ARBA00023125"/>
    </source>
</evidence>
<evidence type="ECO:0000313" key="8">
    <source>
        <dbReference type="Proteomes" id="UP000256304"/>
    </source>
</evidence>
<evidence type="ECO:0000259" key="6">
    <source>
        <dbReference type="PROSITE" id="PS50110"/>
    </source>
</evidence>
<dbReference type="GO" id="GO:0003700">
    <property type="term" value="F:DNA-binding transcription factor activity"/>
    <property type="evidence" value="ECO:0007669"/>
    <property type="project" value="InterPro"/>
</dbReference>
<dbReference type="GO" id="GO:0000160">
    <property type="term" value="P:phosphorelay signal transduction system"/>
    <property type="evidence" value="ECO:0007669"/>
    <property type="project" value="InterPro"/>
</dbReference>
<dbReference type="InterPro" id="IPR018062">
    <property type="entry name" value="HTH_AraC-typ_CS"/>
</dbReference>
<dbReference type="PANTHER" id="PTHR43280">
    <property type="entry name" value="ARAC-FAMILY TRANSCRIPTIONAL REGULATOR"/>
    <property type="match status" value="1"/>
</dbReference>
<evidence type="ECO:0000259" key="5">
    <source>
        <dbReference type="PROSITE" id="PS01124"/>
    </source>
</evidence>
<keyword evidence="4" id="KW-0597">Phosphoprotein</keyword>
<dbReference type="SMART" id="SM00448">
    <property type="entry name" value="REC"/>
    <property type="match status" value="1"/>
</dbReference>
<evidence type="ECO:0000313" key="7">
    <source>
        <dbReference type="EMBL" id="REE80167.1"/>
    </source>
</evidence>
<keyword evidence="3" id="KW-0804">Transcription</keyword>
<dbReference type="PROSITE" id="PS50110">
    <property type="entry name" value="RESPONSE_REGULATORY"/>
    <property type="match status" value="1"/>
</dbReference>
<sequence>MNVKVLIVDDQTQVVNGLFFGIDWANIGVEEVFKAYNAYEARELLSSHSIDIMLCDIEMPAESGLRLYQWTREQKIDIECIFLTAHADFSYAKTAMQLGGFDYILQPARYETIENTIRKAISKINQKNETKKYYSYGKMFQKNKEILLDNIVKDWIYRRNKDLARFMQDLSQIQVTLAPKDNLYLVMLDVFRLKEAMESWRGGLLRFSIGNIAKELFARYGQHVLVVQLEDERLLFFVYAPEGQLIDQEGIIRQLDKLIEVYRAYYGCDIACYTGDAASIVNVPEQSEQLIELMQNNVSHISKVFRLQDRIEQQSVSSPIPNMKMWSKLIEQGDAEVVRDQASELLNRLVIDEAIDAEFLKRFYQQFMQMLYTTAEAMDIPLDRIFQDEQNLRKWLSSYSNVDEMKEFIAYATQFFKQFPSSDEEMKNQVDVIIQYIRDHIDQDIRRTDIAREVYLNPNYVSRLFKSETGMSLKEFIILEKMKLAQAMLKSTKLPISIIATKVGYSNFSHFSQVYKKTWNVTPAEDRQ</sequence>
<feature type="domain" description="Response regulatory" evidence="6">
    <location>
        <begin position="4"/>
        <end position="121"/>
    </location>
</feature>
<feature type="domain" description="HTH araC/xylS-type" evidence="5">
    <location>
        <begin position="431"/>
        <end position="528"/>
    </location>
</feature>
<name>A0A3D9RK98_9BACL</name>
<dbReference type="AlphaFoldDB" id="A0A3D9RK98"/>
<dbReference type="PANTHER" id="PTHR43280:SF10">
    <property type="entry name" value="REGULATORY PROTEIN POCR"/>
    <property type="match status" value="1"/>
</dbReference>
<dbReference type="OrthoDB" id="1974963at2"/>
<dbReference type="GO" id="GO:0043565">
    <property type="term" value="F:sequence-specific DNA binding"/>
    <property type="evidence" value="ECO:0007669"/>
    <property type="project" value="InterPro"/>
</dbReference>
<dbReference type="Pfam" id="PF12833">
    <property type="entry name" value="HTH_18"/>
    <property type="match status" value="1"/>
</dbReference>
<proteinExistence type="predicted"/>
<evidence type="ECO:0000256" key="3">
    <source>
        <dbReference type="ARBA" id="ARBA00023163"/>
    </source>
</evidence>
<dbReference type="SUPFAM" id="SSF46689">
    <property type="entry name" value="Homeodomain-like"/>
    <property type="match status" value="2"/>
</dbReference>
<evidence type="ECO:0000256" key="4">
    <source>
        <dbReference type="PROSITE-ProRule" id="PRU00169"/>
    </source>
</evidence>
<accession>A0A3D9RK98</accession>
<dbReference type="InterPro" id="IPR011006">
    <property type="entry name" value="CheY-like_superfamily"/>
</dbReference>